<dbReference type="SMART" id="SM00346">
    <property type="entry name" value="HTH_ICLR"/>
    <property type="match status" value="1"/>
</dbReference>
<keyword evidence="2" id="KW-0238">DNA-binding</keyword>
<protein>
    <recommendedName>
        <fullName evidence="8">IclR family transcriptional regulator</fullName>
    </recommendedName>
</protein>
<dbReference type="InterPro" id="IPR050707">
    <property type="entry name" value="HTH_MetabolicPath_Reg"/>
</dbReference>
<organism evidence="6 7">
    <name type="scientific">Pseudonocardia zijingensis</name>
    <dbReference type="NCBI Taxonomy" id="153376"/>
    <lineage>
        <taxon>Bacteria</taxon>
        <taxon>Bacillati</taxon>
        <taxon>Actinomycetota</taxon>
        <taxon>Actinomycetes</taxon>
        <taxon>Pseudonocardiales</taxon>
        <taxon>Pseudonocardiaceae</taxon>
        <taxon>Pseudonocardia</taxon>
    </lineage>
</organism>
<feature type="domain" description="HTH iclR-type" evidence="4">
    <location>
        <begin position="11"/>
        <end position="71"/>
    </location>
</feature>
<dbReference type="InterPro" id="IPR014757">
    <property type="entry name" value="Tscrpt_reg_IclR_C"/>
</dbReference>
<evidence type="ECO:0000313" key="6">
    <source>
        <dbReference type="EMBL" id="GAA0922972.1"/>
    </source>
</evidence>
<dbReference type="PANTHER" id="PTHR30136:SF35">
    <property type="entry name" value="HTH-TYPE TRANSCRIPTIONAL REGULATOR RV1719"/>
    <property type="match status" value="1"/>
</dbReference>
<dbReference type="Proteomes" id="UP001499967">
    <property type="component" value="Unassembled WGS sequence"/>
</dbReference>
<sequence>MSTVEPRRSEHRTVTRTARILELVSAHPGELRLADLSERLGAPRSSVHVLVRGLVSVGYLVEADGRYSIGYTLGELVRPSEMGLTEMLLPRLEAIRDATGETVTLGLFAGEFVVYTASAPSRHSVRYVPELRTRRPLLPTSIGKLLLATWPEERLRKYLQAHGSGDVEADLATVAVVRADDRAFNRGETLASVTAVARPCHVDGRRIGGVSVGGPSERVLPRLDEIDRTLAEVIGGNVESALAWR</sequence>
<name>A0ABP3ZNY1_9PSEU</name>
<dbReference type="PROSITE" id="PS51077">
    <property type="entry name" value="HTH_ICLR"/>
    <property type="match status" value="1"/>
</dbReference>
<proteinExistence type="predicted"/>
<keyword evidence="1" id="KW-0805">Transcription regulation</keyword>
<evidence type="ECO:0000256" key="2">
    <source>
        <dbReference type="ARBA" id="ARBA00023125"/>
    </source>
</evidence>
<dbReference type="Pfam" id="PF01614">
    <property type="entry name" value="IclR_C"/>
    <property type="match status" value="1"/>
</dbReference>
<keyword evidence="3" id="KW-0804">Transcription</keyword>
<dbReference type="InterPro" id="IPR036388">
    <property type="entry name" value="WH-like_DNA-bd_sf"/>
</dbReference>
<dbReference type="RefSeq" id="WP_343938772.1">
    <property type="nucleotide sequence ID" value="NZ_BAAAHP010000016.1"/>
</dbReference>
<dbReference type="SUPFAM" id="SSF55781">
    <property type="entry name" value="GAF domain-like"/>
    <property type="match status" value="1"/>
</dbReference>
<dbReference type="Gene3D" id="3.30.450.40">
    <property type="match status" value="1"/>
</dbReference>
<dbReference type="InterPro" id="IPR029016">
    <property type="entry name" value="GAF-like_dom_sf"/>
</dbReference>
<evidence type="ECO:0000256" key="1">
    <source>
        <dbReference type="ARBA" id="ARBA00023015"/>
    </source>
</evidence>
<evidence type="ECO:0000313" key="7">
    <source>
        <dbReference type="Proteomes" id="UP001499967"/>
    </source>
</evidence>
<dbReference type="InterPro" id="IPR036390">
    <property type="entry name" value="WH_DNA-bd_sf"/>
</dbReference>
<reference evidence="7" key="1">
    <citation type="journal article" date="2019" name="Int. J. Syst. Evol. Microbiol.">
        <title>The Global Catalogue of Microorganisms (GCM) 10K type strain sequencing project: providing services to taxonomists for standard genome sequencing and annotation.</title>
        <authorList>
            <consortium name="The Broad Institute Genomics Platform"/>
            <consortium name="The Broad Institute Genome Sequencing Center for Infectious Disease"/>
            <person name="Wu L."/>
            <person name="Ma J."/>
        </authorList>
    </citation>
    <scope>NUCLEOTIDE SEQUENCE [LARGE SCALE GENOMIC DNA]</scope>
    <source>
        <strain evidence="7">JCM 11117</strain>
    </source>
</reference>
<dbReference type="PROSITE" id="PS51078">
    <property type="entry name" value="ICLR_ED"/>
    <property type="match status" value="1"/>
</dbReference>
<keyword evidence="7" id="KW-1185">Reference proteome</keyword>
<dbReference type="PANTHER" id="PTHR30136">
    <property type="entry name" value="HELIX-TURN-HELIX TRANSCRIPTIONAL REGULATOR, ICLR FAMILY"/>
    <property type="match status" value="1"/>
</dbReference>
<comment type="caution">
    <text evidence="6">The sequence shown here is derived from an EMBL/GenBank/DDBJ whole genome shotgun (WGS) entry which is preliminary data.</text>
</comment>
<dbReference type="InterPro" id="IPR005471">
    <property type="entry name" value="Tscrpt_reg_IclR_N"/>
</dbReference>
<dbReference type="Pfam" id="PF09339">
    <property type="entry name" value="HTH_IclR"/>
    <property type="match status" value="1"/>
</dbReference>
<feature type="domain" description="IclR-ED" evidence="5">
    <location>
        <begin position="69"/>
        <end position="245"/>
    </location>
</feature>
<dbReference type="EMBL" id="BAAAHP010000016">
    <property type="protein sequence ID" value="GAA0922972.1"/>
    <property type="molecule type" value="Genomic_DNA"/>
</dbReference>
<dbReference type="SUPFAM" id="SSF46785">
    <property type="entry name" value="Winged helix' DNA-binding domain"/>
    <property type="match status" value="1"/>
</dbReference>
<evidence type="ECO:0000259" key="5">
    <source>
        <dbReference type="PROSITE" id="PS51078"/>
    </source>
</evidence>
<evidence type="ECO:0008006" key="8">
    <source>
        <dbReference type="Google" id="ProtNLM"/>
    </source>
</evidence>
<evidence type="ECO:0000256" key="3">
    <source>
        <dbReference type="ARBA" id="ARBA00023163"/>
    </source>
</evidence>
<gene>
    <name evidence="6" type="ORF">GCM10009559_06900</name>
</gene>
<dbReference type="Gene3D" id="1.10.10.10">
    <property type="entry name" value="Winged helix-like DNA-binding domain superfamily/Winged helix DNA-binding domain"/>
    <property type="match status" value="1"/>
</dbReference>
<evidence type="ECO:0000259" key="4">
    <source>
        <dbReference type="PROSITE" id="PS51077"/>
    </source>
</evidence>
<accession>A0ABP3ZNY1</accession>